<protein>
    <submittedName>
        <fullName evidence="2">Uncharacterized protein</fullName>
    </submittedName>
</protein>
<gene>
    <name evidence="2" type="ORF">BN2614_LOCUS1</name>
</gene>
<feature type="non-terminal residue" evidence="2">
    <location>
        <position position="1"/>
    </location>
</feature>
<name>A0A9X9LMJ0_GULGU</name>
<dbReference type="AlphaFoldDB" id="A0A9X9LMJ0"/>
<keyword evidence="3" id="KW-1185">Reference proteome</keyword>
<organism evidence="2 3">
    <name type="scientific">Gulo gulo</name>
    <name type="common">Wolverine</name>
    <name type="synonym">Gluton</name>
    <dbReference type="NCBI Taxonomy" id="48420"/>
    <lineage>
        <taxon>Eukaryota</taxon>
        <taxon>Metazoa</taxon>
        <taxon>Chordata</taxon>
        <taxon>Craniata</taxon>
        <taxon>Vertebrata</taxon>
        <taxon>Euteleostomi</taxon>
        <taxon>Mammalia</taxon>
        <taxon>Eutheria</taxon>
        <taxon>Laurasiatheria</taxon>
        <taxon>Carnivora</taxon>
        <taxon>Caniformia</taxon>
        <taxon>Musteloidea</taxon>
        <taxon>Mustelidae</taxon>
        <taxon>Guloninae</taxon>
        <taxon>Gulo</taxon>
    </lineage>
</organism>
<feature type="compositionally biased region" description="Polar residues" evidence="1">
    <location>
        <begin position="22"/>
        <end position="34"/>
    </location>
</feature>
<dbReference type="Proteomes" id="UP000269945">
    <property type="component" value="Unassembled WGS sequence"/>
</dbReference>
<feature type="region of interest" description="Disordered" evidence="1">
    <location>
        <begin position="1"/>
        <end position="34"/>
    </location>
</feature>
<comment type="caution">
    <text evidence="2">The sequence shown here is derived from an EMBL/GenBank/DDBJ whole genome shotgun (WGS) entry which is preliminary data.</text>
</comment>
<evidence type="ECO:0000313" key="2">
    <source>
        <dbReference type="EMBL" id="VCW76858.1"/>
    </source>
</evidence>
<reference evidence="2 3" key="1">
    <citation type="submission" date="2018-10" db="EMBL/GenBank/DDBJ databases">
        <authorList>
            <person name="Ekblom R."/>
            <person name="Jareborg N."/>
        </authorList>
    </citation>
    <scope>NUCLEOTIDE SEQUENCE [LARGE SCALE GENOMIC DNA]</scope>
    <source>
        <tissue evidence="2">Muscle</tissue>
    </source>
</reference>
<proteinExistence type="predicted"/>
<sequence>SRAAPGEPEPFIGPVGLDLGSRTLQGGSQVSQQR</sequence>
<evidence type="ECO:0000256" key="1">
    <source>
        <dbReference type="SAM" id="MobiDB-lite"/>
    </source>
</evidence>
<dbReference type="EMBL" id="CYRY02007988">
    <property type="protein sequence ID" value="VCW76858.1"/>
    <property type="molecule type" value="Genomic_DNA"/>
</dbReference>
<evidence type="ECO:0000313" key="3">
    <source>
        <dbReference type="Proteomes" id="UP000269945"/>
    </source>
</evidence>
<accession>A0A9X9LMJ0</accession>